<dbReference type="PANTHER" id="PTHR30111:SF1">
    <property type="entry name" value="33 KDA CHAPERONIN"/>
    <property type="match status" value="1"/>
</dbReference>
<evidence type="ECO:0000256" key="1">
    <source>
        <dbReference type="ARBA" id="ARBA00022490"/>
    </source>
</evidence>
<dbReference type="Pfam" id="PF01430">
    <property type="entry name" value="HSP33"/>
    <property type="match status" value="1"/>
</dbReference>
<gene>
    <name evidence="6" type="ORF">Bealeia1_00971</name>
</gene>
<dbReference type="EMBL" id="CP133270">
    <property type="protein sequence ID" value="WVX66786.1"/>
    <property type="molecule type" value="Genomic_DNA"/>
</dbReference>
<dbReference type="SUPFAM" id="SSF64397">
    <property type="entry name" value="Hsp33 domain"/>
    <property type="match status" value="1"/>
</dbReference>
<keyword evidence="5" id="KW-0676">Redox-active center</keyword>
<evidence type="ECO:0000313" key="6">
    <source>
        <dbReference type="EMBL" id="WVX66786.1"/>
    </source>
</evidence>
<proteinExistence type="predicted"/>
<dbReference type="Gene3D" id="3.55.30.10">
    <property type="entry name" value="Hsp33 domain"/>
    <property type="match status" value="1"/>
</dbReference>
<dbReference type="PANTHER" id="PTHR30111">
    <property type="entry name" value="33 KDA CHAPERONIN"/>
    <property type="match status" value="1"/>
</dbReference>
<keyword evidence="3" id="KW-1015">Disulfide bond</keyword>
<name>A0ABZ2C2V2_9PROT</name>
<dbReference type="PIRSF" id="PIRSF005261">
    <property type="entry name" value="Heat_shock_Hsp33"/>
    <property type="match status" value="1"/>
</dbReference>
<evidence type="ECO:0000256" key="2">
    <source>
        <dbReference type="ARBA" id="ARBA00022833"/>
    </source>
</evidence>
<sequence>MSHPENLDLSLGFVLEKSHIRGRLVRLHHVVNNIISKHAYPYKIGHLLAELIVAAVGLRSLLKFEGIFTLQTKGRGPIQLAVVDVTSDGNTRGYVQYDEAQLTGSKSQNLAHLLGTGYLAFIVDPLKGRDRYEGLVELTEDDLSANLEYYFEQSEQLESRVRIAVDYEDGKWNATALILQKMPEKDMSPEEEEEAWNHIDALLRTLGRQEFLDFSHEPETLLFRLFHELELSLFPPTHFQAKCRCDRERIQSFLSSLAPEEIEEFVINNQIDVTCEFCNHTYVFERKDVHTLH</sequence>
<dbReference type="Gene3D" id="3.90.1280.10">
    <property type="entry name" value="HSP33 redox switch-like"/>
    <property type="match status" value="1"/>
</dbReference>
<evidence type="ECO:0000256" key="3">
    <source>
        <dbReference type="ARBA" id="ARBA00023157"/>
    </source>
</evidence>
<keyword evidence="2" id="KW-0862">Zinc</keyword>
<dbReference type="InterPro" id="IPR000397">
    <property type="entry name" value="Heat_shock_Hsp33"/>
</dbReference>
<dbReference type="CDD" id="cd00498">
    <property type="entry name" value="Hsp33"/>
    <property type="match status" value="1"/>
</dbReference>
<evidence type="ECO:0000256" key="4">
    <source>
        <dbReference type="ARBA" id="ARBA00023186"/>
    </source>
</evidence>
<accession>A0ABZ2C2V2</accession>
<dbReference type="SUPFAM" id="SSF118352">
    <property type="entry name" value="HSP33 redox switch-like"/>
    <property type="match status" value="1"/>
</dbReference>
<dbReference type="RefSeq" id="WP_331255612.1">
    <property type="nucleotide sequence ID" value="NZ_CP133270.1"/>
</dbReference>
<evidence type="ECO:0000313" key="7">
    <source>
        <dbReference type="Proteomes" id="UP001330434"/>
    </source>
</evidence>
<protein>
    <submittedName>
        <fullName evidence="6">Hsp33 family molecular chaperone HslO</fullName>
    </submittedName>
</protein>
<keyword evidence="4" id="KW-0143">Chaperone</keyword>
<keyword evidence="7" id="KW-1185">Reference proteome</keyword>
<keyword evidence="1" id="KW-0963">Cytoplasm</keyword>
<dbReference type="InterPro" id="IPR016154">
    <property type="entry name" value="Heat_shock_Hsp33_C"/>
</dbReference>
<organism evidence="6 7">
    <name type="scientific">Candidatus Bealeia paramacronuclearis</name>
    <dbReference type="NCBI Taxonomy" id="1921001"/>
    <lineage>
        <taxon>Bacteria</taxon>
        <taxon>Pseudomonadati</taxon>
        <taxon>Pseudomonadota</taxon>
        <taxon>Alphaproteobacteria</taxon>
        <taxon>Holosporales</taxon>
        <taxon>Holosporaceae</taxon>
        <taxon>Candidatus Bealeia</taxon>
    </lineage>
</organism>
<evidence type="ECO:0000256" key="5">
    <source>
        <dbReference type="ARBA" id="ARBA00023284"/>
    </source>
</evidence>
<reference evidence="6 7" key="1">
    <citation type="journal article" date="2024" name="Environ. Microbiol.">
        <title>Novel evolutionary insights on the interactions of the Holosporales (Alphaproteobacteria) with eukaryotic hosts from comparative genomics.</title>
        <authorList>
            <person name="Giovannini M."/>
            <person name="Petroni G."/>
            <person name="Castelli M."/>
        </authorList>
    </citation>
    <scope>NUCLEOTIDE SEQUENCE [LARGE SCALE GENOMIC DNA]</scope>
    <source>
        <strain evidence="6 7">US_Bl 15I1</strain>
    </source>
</reference>
<dbReference type="Proteomes" id="UP001330434">
    <property type="component" value="Chromosome"/>
</dbReference>
<dbReference type="InterPro" id="IPR016153">
    <property type="entry name" value="Heat_shock_Hsp33_N"/>
</dbReference>